<feature type="compositionally biased region" description="Polar residues" evidence="1">
    <location>
        <begin position="42"/>
        <end position="57"/>
    </location>
</feature>
<feature type="compositionally biased region" description="Polar residues" evidence="1">
    <location>
        <begin position="98"/>
        <end position="109"/>
    </location>
</feature>
<protein>
    <recommendedName>
        <fullName evidence="2">Pre-C2HC domain-containing protein</fullName>
    </recommendedName>
</protein>
<organism evidence="3 4">
    <name type="scientific">Leptidea sinapis</name>
    <dbReference type="NCBI Taxonomy" id="189913"/>
    <lineage>
        <taxon>Eukaryota</taxon>
        <taxon>Metazoa</taxon>
        <taxon>Ecdysozoa</taxon>
        <taxon>Arthropoda</taxon>
        <taxon>Hexapoda</taxon>
        <taxon>Insecta</taxon>
        <taxon>Pterygota</taxon>
        <taxon>Neoptera</taxon>
        <taxon>Endopterygota</taxon>
        <taxon>Lepidoptera</taxon>
        <taxon>Glossata</taxon>
        <taxon>Ditrysia</taxon>
        <taxon>Papilionoidea</taxon>
        <taxon>Pieridae</taxon>
        <taxon>Dismorphiinae</taxon>
        <taxon>Leptidea</taxon>
    </lineage>
</organism>
<reference evidence="3 4" key="1">
    <citation type="submission" date="2017-07" db="EMBL/GenBank/DDBJ databases">
        <authorList>
            <person name="Talla V."/>
            <person name="Backstrom N."/>
        </authorList>
    </citation>
    <scope>NUCLEOTIDE SEQUENCE [LARGE SCALE GENOMIC DNA]</scope>
</reference>
<accession>A0A5E4R5L1</accession>
<sequence length="272" mass="30345">MQGASDLSNESEDEGSVASEESLGRPRRPGVAEWLDKVPPLKSSQPIKEARSNTVTEKQPAIAPKSNRSGEDRLHLSEPTAAITNAARPAPPKGARQAPTTATRPSQRNAARPTLPAVEAQPKKPRYPPVVIERLENWSSHFKILAEKLNRPPNSRPCKSRFRFLPADEVEYRMLQAYFSDLDKETGLEWHSYSPPVERNIKVAIRGLPSEKCTEEITEALKTRGYNVDHVKNIKARQGRPGSIFYVSLRKTPNTQPVTANVCTLWRTPQGQ</sequence>
<gene>
    <name evidence="3" type="ORF">LSINAPIS_LOCUS14789</name>
</gene>
<keyword evidence="4" id="KW-1185">Reference proteome</keyword>
<evidence type="ECO:0000313" key="4">
    <source>
        <dbReference type="Proteomes" id="UP000324832"/>
    </source>
</evidence>
<proteinExistence type="predicted"/>
<evidence type="ECO:0000256" key="1">
    <source>
        <dbReference type="SAM" id="MobiDB-lite"/>
    </source>
</evidence>
<dbReference type="AlphaFoldDB" id="A0A5E4R5L1"/>
<name>A0A5E4R5L1_9NEOP</name>
<evidence type="ECO:0000259" key="2">
    <source>
        <dbReference type="Pfam" id="PF07530"/>
    </source>
</evidence>
<feature type="domain" description="Pre-C2HC" evidence="2">
    <location>
        <begin position="214"/>
        <end position="255"/>
    </location>
</feature>
<dbReference type="Proteomes" id="UP000324832">
    <property type="component" value="Unassembled WGS sequence"/>
</dbReference>
<dbReference type="EMBL" id="FZQP02006939">
    <property type="protein sequence ID" value="VVD05202.1"/>
    <property type="molecule type" value="Genomic_DNA"/>
</dbReference>
<evidence type="ECO:0000313" key="3">
    <source>
        <dbReference type="EMBL" id="VVD05202.1"/>
    </source>
</evidence>
<dbReference type="InterPro" id="IPR006579">
    <property type="entry name" value="Pre_C2HC_dom"/>
</dbReference>
<feature type="region of interest" description="Disordered" evidence="1">
    <location>
        <begin position="1"/>
        <end position="123"/>
    </location>
</feature>
<dbReference type="Pfam" id="PF07530">
    <property type="entry name" value="PRE_C2HC"/>
    <property type="match status" value="1"/>
</dbReference>